<accession>Q5GAF6</accession>
<organism evidence="1 2">
    <name type="scientific">Grouper iridovirus</name>
    <dbReference type="NCBI Taxonomy" id="127569"/>
    <lineage>
        <taxon>Viruses</taxon>
        <taxon>Varidnaviria</taxon>
        <taxon>Bamfordvirae</taxon>
        <taxon>Nucleocytoviricota</taxon>
        <taxon>Megaviricetes</taxon>
        <taxon>Pimascovirales</taxon>
        <taxon>Pimascovirales incertae sedis</taxon>
        <taxon>Iridoviridae</taxon>
        <taxon>Alphairidovirinae</taxon>
        <taxon>Ranavirus</taxon>
        <taxon>Ranavirus epinephelus1</taxon>
        <taxon>Singapore grouper iridovirus</taxon>
    </lineage>
</organism>
<dbReference type="Proteomes" id="UP000102282">
    <property type="component" value="Genome"/>
</dbReference>
<protein>
    <submittedName>
        <fullName evidence="1">Uncharacterized protein</fullName>
    </submittedName>
</protein>
<evidence type="ECO:0000313" key="1">
    <source>
        <dbReference type="EMBL" id="AAV91087.1"/>
    </source>
</evidence>
<dbReference type="EMBL" id="AY666015">
    <property type="protein sequence ID" value="AAV91087.1"/>
    <property type="molecule type" value="Genomic_DNA"/>
</dbReference>
<proteinExistence type="predicted"/>
<name>Q5GAF6_9VIRU</name>
<gene>
    <name evidence="1" type="ORF">GIV60</name>
</gene>
<evidence type="ECO:0000313" key="2">
    <source>
        <dbReference type="Proteomes" id="UP000102282"/>
    </source>
</evidence>
<sequence>MYPVPIFTGSPATTLAPAPLHNSVSALLPAPVKMSKDSSKAALLRGPTSHVRMVYLSIGVGLPLRIILSTKSFMCAE</sequence>
<reference evidence="1 2" key="1">
    <citation type="journal article" date="2005" name="J. Virol.">
        <title>Complete genome sequence of the grouper iridovirus and comparison of genomic organization with those of other iridoviruses.</title>
        <authorList>
            <person name="Tsai C.T."/>
            <person name="Ting J.W."/>
            <person name="Wu M.H."/>
            <person name="Wu M.F."/>
            <person name="Guo I.C."/>
            <person name="Chang C.Y."/>
        </authorList>
    </citation>
    <scope>NUCLEOTIDE SEQUENCE [LARGE SCALE GENOMIC DNA]</scope>
</reference>